<evidence type="ECO:0000313" key="5">
    <source>
        <dbReference type="Proteomes" id="UP000278733"/>
    </source>
</evidence>
<dbReference type="EC" id="2.1.1.173" evidence="4"/>
<protein>
    <submittedName>
        <fullName evidence="4">S-adenosyl-L-dependent RNA methyltransferase</fullName>
        <ecNumber evidence="4">2.1.1.173</ecNumber>
    </submittedName>
</protein>
<accession>A0A3S4UNZ2</accession>
<keyword evidence="1 4" id="KW-0489">Methyltransferase</keyword>
<dbReference type="Pfam" id="PF01170">
    <property type="entry name" value="UPF0020"/>
    <property type="match status" value="1"/>
</dbReference>
<dbReference type="KEGG" id="rpne:NCTC8284_01540"/>
<feature type="domain" description="Ribosomal RNA large subunit methyltransferase K/L-like methyltransferase" evidence="3">
    <location>
        <begin position="2"/>
        <end position="56"/>
    </location>
</feature>
<dbReference type="InterPro" id="IPR000241">
    <property type="entry name" value="RlmKL-like_Mtase"/>
</dbReference>
<dbReference type="InterPro" id="IPR029063">
    <property type="entry name" value="SAM-dependent_MTases_sf"/>
</dbReference>
<dbReference type="Gene3D" id="3.40.50.150">
    <property type="entry name" value="Vaccinia Virus protein VP39"/>
    <property type="match status" value="1"/>
</dbReference>
<dbReference type="GO" id="GO:0052915">
    <property type="term" value="F:23S rRNA (guanine(2445)-N(2))-methyltransferase activity"/>
    <property type="evidence" value="ECO:0007669"/>
    <property type="project" value="UniProtKB-EC"/>
</dbReference>
<evidence type="ECO:0000313" key="4">
    <source>
        <dbReference type="EMBL" id="VEH66372.1"/>
    </source>
</evidence>
<dbReference type="PROSITE" id="PS00092">
    <property type="entry name" value="N6_MTASE"/>
    <property type="match status" value="1"/>
</dbReference>
<reference evidence="4 5" key="1">
    <citation type="submission" date="2018-12" db="EMBL/GenBank/DDBJ databases">
        <authorList>
            <consortium name="Pathogen Informatics"/>
        </authorList>
    </citation>
    <scope>NUCLEOTIDE SEQUENCE [LARGE SCALE GENOMIC DNA]</scope>
    <source>
        <strain evidence="4 5">NCTC8284</strain>
    </source>
</reference>
<dbReference type="GO" id="GO:0070043">
    <property type="term" value="F:rRNA (guanine-N7-)-methyltransferase activity"/>
    <property type="evidence" value="ECO:0007669"/>
    <property type="project" value="TreeGrafter"/>
</dbReference>
<dbReference type="Proteomes" id="UP000278733">
    <property type="component" value="Chromosome"/>
</dbReference>
<evidence type="ECO:0000256" key="2">
    <source>
        <dbReference type="ARBA" id="ARBA00022679"/>
    </source>
</evidence>
<evidence type="ECO:0000256" key="1">
    <source>
        <dbReference type="ARBA" id="ARBA00022603"/>
    </source>
</evidence>
<dbReference type="AlphaFoldDB" id="A0A3S4UNZ2"/>
<organism evidence="4 5">
    <name type="scientific">Rodentibacter pneumotropicus</name>
    <dbReference type="NCBI Taxonomy" id="758"/>
    <lineage>
        <taxon>Bacteria</taxon>
        <taxon>Pseudomonadati</taxon>
        <taxon>Pseudomonadota</taxon>
        <taxon>Gammaproteobacteria</taxon>
        <taxon>Pasteurellales</taxon>
        <taxon>Pasteurellaceae</taxon>
        <taxon>Rodentibacter</taxon>
    </lineage>
</organism>
<evidence type="ECO:0000259" key="3">
    <source>
        <dbReference type="Pfam" id="PF01170"/>
    </source>
</evidence>
<name>A0A3S4UNZ2_9PAST</name>
<dbReference type="InterPro" id="IPR002052">
    <property type="entry name" value="DNA_methylase_N6_adenine_CS"/>
</dbReference>
<keyword evidence="2 4" id="KW-0808">Transferase</keyword>
<dbReference type="SUPFAM" id="SSF53335">
    <property type="entry name" value="S-adenosyl-L-methionine-dependent methyltransferases"/>
    <property type="match status" value="1"/>
</dbReference>
<dbReference type="PANTHER" id="PTHR47313:SF1">
    <property type="entry name" value="RIBOSOMAL RNA LARGE SUBUNIT METHYLTRANSFERASE K_L"/>
    <property type="match status" value="1"/>
</dbReference>
<sequence length="61" mass="6660">MIKWQQGDVAALTNPTPNEVGTVICNPPYGERLGTTPALIALYSVFGQRLKKELAVGMPRF</sequence>
<dbReference type="PANTHER" id="PTHR47313">
    <property type="entry name" value="RIBOSOMAL RNA LARGE SUBUNIT METHYLTRANSFERASE K/L"/>
    <property type="match status" value="1"/>
</dbReference>
<gene>
    <name evidence="4" type="primary">rlmL_2</name>
    <name evidence="4" type="ORF">NCTC8284_01540</name>
</gene>
<proteinExistence type="predicted"/>
<dbReference type="GO" id="GO:0003676">
    <property type="term" value="F:nucleic acid binding"/>
    <property type="evidence" value="ECO:0007669"/>
    <property type="project" value="InterPro"/>
</dbReference>
<dbReference type="EMBL" id="LR134405">
    <property type="protein sequence ID" value="VEH66372.1"/>
    <property type="molecule type" value="Genomic_DNA"/>
</dbReference>